<dbReference type="InterPro" id="IPR010432">
    <property type="entry name" value="RDD"/>
</dbReference>
<keyword evidence="7 10" id="KW-1133">Transmembrane helix</keyword>
<dbReference type="InterPro" id="IPR017441">
    <property type="entry name" value="Protein_kinase_ATP_BS"/>
</dbReference>
<accession>A0ABT2EJW6</accession>
<evidence type="ECO:0000259" key="11">
    <source>
        <dbReference type="PROSITE" id="PS50011"/>
    </source>
</evidence>
<dbReference type="Gene3D" id="1.10.510.10">
    <property type="entry name" value="Transferase(Phosphotransferase) domain 1"/>
    <property type="match status" value="1"/>
</dbReference>
<keyword evidence="13" id="KW-1185">Reference proteome</keyword>
<dbReference type="RefSeq" id="WP_259093721.1">
    <property type="nucleotide sequence ID" value="NZ_CP130454.1"/>
</dbReference>
<evidence type="ECO:0000256" key="4">
    <source>
        <dbReference type="ARBA" id="ARBA00022741"/>
    </source>
</evidence>
<dbReference type="PANTHER" id="PTHR43289">
    <property type="entry name" value="MITOGEN-ACTIVATED PROTEIN KINASE KINASE KINASE 20-RELATED"/>
    <property type="match status" value="1"/>
</dbReference>
<evidence type="ECO:0000313" key="13">
    <source>
        <dbReference type="Proteomes" id="UP001204798"/>
    </source>
</evidence>
<feature type="domain" description="Protein kinase" evidence="11">
    <location>
        <begin position="39"/>
        <end position="297"/>
    </location>
</feature>
<keyword evidence="6 9" id="KW-0067">ATP-binding</keyword>
<organism evidence="12 13">
    <name type="scientific">Candidatus Fervidibacter sacchari</name>
    <dbReference type="NCBI Taxonomy" id="1448929"/>
    <lineage>
        <taxon>Bacteria</taxon>
        <taxon>Candidatus Fervidibacterota</taxon>
        <taxon>Candidatus Fervidibacter</taxon>
    </lineage>
</organism>
<dbReference type="Pfam" id="PF00069">
    <property type="entry name" value="Pkinase"/>
    <property type="match status" value="1"/>
</dbReference>
<dbReference type="InterPro" id="IPR026870">
    <property type="entry name" value="Zinc_ribbon_dom"/>
</dbReference>
<dbReference type="Gene3D" id="3.30.200.20">
    <property type="entry name" value="Phosphorylase Kinase, domain 1"/>
    <property type="match status" value="1"/>
</dbReference>
<evidence type="ECO:0000313" key="12">
    <source>
        <dbReference type="EMBL" id="MCS3918186.1"/>
    </source>
</evidence>
<evidence type="ECO:0000256" key="8">
    <source>
        <dbReference type="ARBA" id="ARBA00023136"/>
    </source>
</evidence>
<sequence>MQMCPECSANNKDTARFCVKCGAPLRRLRGQGTVLLGRYRLERVLGCGGMGAVYLATDLRLNSKVAVKENLDMSPESQRQFEIEARILANLRHPNLPRVQDFFVADGRQYLVMDYIEGNSLEDIVRKRGPLPAQEAIKWMSQIMEAVKFLHSQNPPIIHRDIKPANIKLGKDGRAYLVDFGIAKVLRAGSRTQAGARAVTPGYSPPEQYGIAPTDQRSDIYALGATFYFVVTGRVPPEAIERVTGKTDKLIPPRSINPTIPPFLEQVILKAMRVNREERFSSVKEMLTALQTGQVSFGQRPKSTSARPAPRTLHPAPLPEGVSLAPSWLRFVAFVLDILIWSASAWMLTLGYAFLLSAASREDFWWVWNQVEQRHLFAYTLIFGFPIYRALAHALTDRTIGKAMVGLKIMLKDGKPCGLWRALGREIALFFSALPCFMGLFWAVVDPYKQGWHDLVTGTFVVQESEQQVHA</sequence>
<evidence type="ECO:0000256" key="9">
    <source>
        <dbReference type="PROSITE-ProRule" id="PRU10141"/>
    </source>
</evidence>
<comment type="caution">
    <text evidence="12">The sequence shown here is derived from an EMBL/GenBank/DDBJ whole genome shotgun (WGS) entry which is preliminary data.</text>
</comment>
<dbReference type="SMART" id="SM00220">
    <property type="entry name" value="S_TKc"/>
    <property type="match status" value="1"/>
</dbReference>
<proteinExistence type="predicted"/>
<comment type="subcellular location">
    <subcellularLocation>
        <location evidence="1">Membrane</location>
        <topology evidence="1">Multi-pass membrane protein</topology>
    </subcellularLocation>
</comment>
<dbReference type="SUPFAM" id="SSF56112">
    <property type="entry name" value="Protein kinase-like (PK-like)"/>
    <property type="match status" value="1"/>
</dbReference>
<evidence type="ECO:0000256" key="3">
    <source>
        <dbReference type="ARBA" id="ARBA00022692"/>
    </source>
</evidence>
<protein>
    <submittedName>
        <fullName evidence="12">Serine/threonine-protein kinase</fullName>
        <ecNumber evidence="12">2.7.11.1</ecNumber>
    </submittedName>
</protein>
<evidence type="ECO:0000256" key="7">
    <source>
        <dbReference type="ARBA" id="ARBA00022989"/>
    </source>
</evidence>
<dbReference type="Proteomes" id="UP001204798">
    <property type="component" value="Unassembled WGS sequence"/>
</dbReference>
<evidence type="ECO:0000256" key="10">
    <source>
        <dbReference type="SAM" id="Phobius"/>
    </source>
</evidence>
<dbReference type="EC" id="2.7.11.1" evidence="12"/>
<dbReference type="InterPro" id="IPR011009">
    <property type="entry name" value="Kinase-like_dom_sf"/>
</dbReference>
<gene>
    <name evidence="12" type="ORF">M2350_000583</name>
</gene>
<feature type="binding site" evidence="9">
    <location>
        <position position="68"/>
    </location>
    <ligand>
        <name>ATP</name>
        <dbReference type="ChEBI" id="CHEBI:30616"/>
    </ligand>
</feature>
<keyword evidence="8 10" id="KW-0472">Membrane</keyword>
<reference evidence="12 13" key="1">
    <citation type="submission" date="2022-08" db="EMBL/GenBank/DDBJ databases">
        <title>Bacterial and archaeal communities from various locations to study Microbial Dark Matter (Phase II).</title>
        <authorList>
            <person name="Stepanauskas R."/>
        </authorList>
    </citation>
    <scope>NUCLEOTIDE SEQUENCE [LARGE SCALE GENOMIC DNA]</scope>
    <source>
        <strain evidence="12 13">PD1</strain>
    </source>
</reference>
<keyword evidence="4 9" id="KW-0547">Nucleotide-binding</keyword>
<keyword evidence="2 12" id="KW-0808">Transferase</keyword>
<feature type="transmembrane region" description="Helical" evidence="10">
    <location>
        <begin position="376"/>
        <end position="395"/>
    </location>
</feature>
<feature type="transmembrane region" description="Helical" evidence="10">
    <location>
        <begin position="331"/>
        <end position="356"/>
    </location>
</feature>
<keyword evidence="3 10" id="KW-0812">Transmembrane</keyword>
<dbReference type="GO" id="GO:0004674">
    <property type="term" value="F:protein serine/threonine kinase activity"/>
    <property type="evidence" value="ECO:0007669"/>
    <property type="project" value="UniProtKB-EC"/>
</dbReference>
<evidence type="ECO:0000256" key="2">
    <source>
        <dbReference type="ARBA" id="ARBA00022679"/>
    </source>
</evidence>
<dbReference type="PROSITE" id="PS50011">
    <property type="entry name" value="PROTEIN_KINASE_DOM"/>
    <property type="match status" value="1"/>
</dbReference>
<name>A0ABT2EJW6_9BACT</name>
<dbReference type="Pfam" id="PF13240">
    <property type="entry name" value="Zn_Ribbon_1"/>
    <property type="match status" value="1"/>
</dbReference>
<evidence type="ECO:0000256" key="5">
    <source>
        <dbReference type="ARBA" id="ARBA00022777"/>
    </source>
</evidence>
<dbReference type="Pfam" id="PF06271">
    <property type="entry name" value="RDD"/>
    <property type="match status" value="1"/>
</dbReference>
<dbReference type="InterPro" id="IPR000719">
    <property type="entry name" value="Prot_kinase_dom"/>
</dbReference>
<dbReference type="EMBL" id="JANUCP010000001">
    <property type="protein sequence ID" value="MCS3918186.1"/>
    <property type="molecule type" value="Genomic_DNA"/>
</dbReference>
<feature type="transmembrane region" description="Helical" evidence="10">
    <location>
        <begin position="427"/>
        <end position="445"/>
    </location>
</feature>
<dbReference type="PROSITE" id="PS00107">
    <property type="entry name" value="PROTEIN_KINASE_ATP"/>
    <property type="match status" value="1"/>
</dbReference>
<evidence type="ECO:0000256" key="1">
    <source>
        <dbReference type="ARBA" id="ARBA00004141"/>
    </source>
</evidence>
<keyword evidence="5 12" id="KW-0418">Kinase</keyword>
<evidence type="ECO:0000256" key="6">
    <source>
        <dbReference type="ARBA" id="ARBA00022840"/>
    </source>
</evidence>
<dbReference type="CDD" id="cd14014">
    <property type="entry name" value="STKc_PknB_like"/>
    <property type="match status" value="1"/>
</dbReference>
<dbReference type="PANTHER" id="PTHR43289:SF34">
    <property type="entry name" value="SERINE_THREONINE-PROTEIN KINASE YBDM-RELATED"/>
    <property type="match status" value="1"/>
</dbReference>